<dbReference type="GO" id="GO:0008146">
    <property type="term" value="F:sulfotransferase activity"/>
    <property type="evidence" value="ECO:0007669"/>
    <property type="project" value="InterPro"/>
</dbReference>
<name>A0A8X8H319_9RHOB</name>
<dbReference type="GO" id="GO:0016020">
    <property type="term" value="C:membrane"/>
    <property type="evidence" value="ECO:0007669"/>
    <property type="project" value="InterPro"/>
</dbReference>
<keyword evidence="2" id="KW-1185">Reference proteome</keyword>
<dbReference type="EMBL" id="WHUT02000014">
    <property type="protein sequence ID" value="NUB46406.1"/>
    <property type="molecule type" value="Genomic_DNA"/>
</dbReference>
<protein>
    <submittedName>
        <fullName evidence="1">Sulfotransferase family 2 domain-containing protein</fullName>
    </submittedName>
</protein>
<dbReference type="Pfam" id="PF03567">
    <property type="entry name" value="Sulfotransfer_2"/>
    <property type="match status" value="1"/>
</dbReference>
<gene>
    <name evidence="1" type="ORF">GEU84_018600</name>
</gene>
<organism evidence="1 2">
    <name type="scientific">Fertoeibacter niger</name>
    <dbReference type="NCBI Taxonomy" id="2656921"/>
    <lineage>
        <taxon>Bacteria</taxon>
        <taxon>Pseudomonadati</taxon>
        <taxon>Pseudomonadota</taxon>
        <taxon>Alphaproteobacteria</taxon>
        <taxon>Rhodobacterales</taxon>
        <taxon>Paracoccaceae</taxon>
        <taxon>Fertoeibacter</taxon>
    </lineage>
</organism>
<dbReference type="RefSeq" id="WP_152825293.1">
    <property type="nucleotide sequence ID" value="NZ_WHUT02000014.1"/>
</dbReference>
<proteinExistence type="predicted"/>
<accession>A0A8X8H319</accession>
<dbReference type="AlphaFoldDB" id="A0A8X8H319"/>
<dbReference type="InterPro" id="IPR005331">
    <property type="entry name" value="Sulfotransferase"/>
</dbReference>
<evidence type="ECO:0000313" key="2">
    <source>
        <dbReference type="Proteomes" id="UP000484076"/>
    </source>
</evidence>
<evidence type="ECO:0000313" key="1">
    <source>
        <dbReference type="EMBL" id="NUB46406.1"/>
    </source>
</evidence>
<comment type="caution">
    <text evidence="1">The sequence shown here is derived from an EMBL/GenBank/DDBJ whole genome shotgun (WGS) entry which is preliminary data.</text>
</comment>
<dbReference type="Proteomes" id="UP000484076">
    <property type="component" value="Unassembled WGS sequence"/>
</dbReference>
<reference evidence="1" key="1">
    <citation type="submission" date="2020-05" db="EMBL/GenBank/DDBJ databases">
        <title>Fertoebacter nigrum gen. nov., sp. nov., a new member of the family Rhodobacteraceae.</title>
        <authorList>
            <person name="Szuroczki S."/>
            <person name="Abbaszade G."/>
            <person name="Buni D."/>
            <person name="Schumann P."/>
            <person name="Toth E."/>
        </authorList>
    </citation>
    <scope>NUCLEOTIDE SEQUENCE</scope>
    <source>
        <strain evidence="1">RG-N-1a</strain>
    </source>
</reference>
<sequence>MLIPNRHFSPFKLFLDKPTRTAVMLNPKVLTTFTRHFLTDGFAQHHGRTDPSEGRYRLLSVPRRFPVAPLTHFAGFIADPGRYALYALVRNPYGRLLSAWRNKFLDGHSRSPDHSDAAYSRGIRRNELQPLRRYAATHGLPGGAPATLIPFSTFLAYVASHPPGQRDHHWDAQTRVLMTDRLRYTRIWRIEDELPEGFLTLGQRLSFPETWIRHRLETPVNPSKGRASSYTPELATLAQRIIAEDLAHFGYSADSWQDY</sequence>